<gene>
    <name evidence="1" type="ORF">IV01_02720</name>
</gene>
<keyword evidence="2" id="KW-1185">Reference proteome</keyword>
<reference evidence="1 2" key="1">
    <citation type="submission" date="2014-07" db="EMBL/GenBank/DDBJ databases">
        <title>Draft Genome Sequences of Environmental Pseudomonas syringae strains.</title>
        <authorList>
            <person name="Baltrus D.A."/>
            <person name="Berge O."/>
            <person name="Morris C."/>
        </authorList>
    </citation>
    <scope>NUCLEOTIDE SEQUENCE [LARGE SCALE GENOMIC DNA]</scope>
    <source>
        <strain evidence="1 2">GAW0119</strain>
    </source>
</reference>
<dbReference type="EMBL" id="JPQU01000016">
    <property type="protein sequence ID" value="KFE57735.1"/>
    <property type="molecule type" value="Genomic_DNA"/>
</dbReference>
<protein>
    <submittedName>
        <fullName evidence="1">Uncharacterized protein</fullName>
    </submittedName>
</protein>
<name>A0A085VQM2_PSESX</name>
<proteinExistence type="predicted"/>
<comment type="caution">
    <text evidence="1">The sequence shown here is derived from an EMBL/GenBank/DDBJ whole genome shotgun (WGS) entry which is preliminary data.</text>
</comment>
<sequence length="59" mass="6831">MEIRYREQARLPQIWMSAGQNALPFFAGKPGSNRRPQPLLFAVFTRDAADAFFCLKDER</sequence>
<dbReference type="PATRIC" id="fig|317.175.peg.570"/>
<organism evidence="1 2">
    <name type="scientific">Pseudomonas syringae</name>
    <dbReference type="NCBI Taxonomy" id="317"/>
    <lineage>
        <taxon>Bacteria</taxon>
        <taxon>Pseudomonadati</taxon>
        <taxon>Pseudomonadota</taxon>
        <taxon>Gammaproteobacteria</taxon>
        <taxon>Pseudomonadales</taxon>
        <taxon>Pseudomonadaceae</taxon>
        <taxon>Pseudomonas</taxon>
    </lineage>
</organism>
<evidence type="ECO:0000313" key="1">
    <source>
        <dbReference type="EMBL" id="KFE57735.1"/>
    </source>
</evidence>
<dbReference type="Proteomes" id="UP000028631">
    <property type="component" value="Unassembled WGS sequence"/>
</dbReference>
<dbReference type="AlphaFoldDB" id="A0A085VQM2"/>
<accession>A0A085VQM2</accession>
<evidence type="ECO:0000313" key="2">
    <source>
        <dbReference type="Proteomes" id="UP000028631"/>
    </source>
</evidence>